<evidence type="ECO:0000313" key="3">
    <source>
        <dbReference type="Proteomes" id="UP001234178"/>
    </source>
</evidence>
<comment type="caution">
    <text evidence="2">The sequence shown here is derived from an EMBL/GenBank/DDBJ whole genome shotgun (WGS) entry which is preliminary data.</text>
</comment>
<keyword evidence="3" id="KW-1185">Reference proteome</keyword>
<evidence type="ECO:0000313" key="2">
    <source>
        <dbReference type="EMBL" id="KAK4024893.1"/>
    </source>
</evidence>
<feature type="compositionally biased region" description="Low complexity" evidence="1">
    <location>
        <begin position="18"/>
        <end position="28"/>
    </location>
</feature>
<protein>
    <submittedName>
        <fullName evidence="2">Uncharacterized protein</fullName>
    </submittedName>
</protein>
<organism evidence="2 3">
    <name type="scientific">Daphnia magna</name>
    <dbReference type="NCBI Taxonomy" id="35525"/>
    <lineage>
        <taxon>Eukaryota</taxon>
        <taxon>Metazoa</taxon>
        <taxon>Ecdysozoa</taxon>
        <taxon>Arthropoda</taxon>
        <taxon>Crustacea</taxon>
        <taxon>Branchiopoda</taxon>
        <taxon>Diplostraca</taxon>
        <taxon>Cladocera</taxon>
        <taxon>Anomopoda</taxon>
        <taxon>Daphniidae</taxon>
        <taxon>Daphnia</taxon>
    </lineage>
</organism>
<dbReference type="EMBL" id="JAOYFB010000037">
    <property type="protein sequence ID" value="KAK4024893.1"/>
    <property type="molecule type" value="Genomic_DNA"/>
</dbReference>
<sequence>MAPAAHGTSLAPKKHTPESSSPQQPETPNLKSQMQPPSSRLPRNRLPRPEERQTSENERQMNPLLDLPALLSAPSPIADDPRISRNSANQPARYKK</sequence>
<name>A0ABR0AIJ0_9CRUS</name>
<feature type="compositionally biased region" description="Basic and acidic residues" evidence="1">
    <location>
        <begin position="47"/>
        <end position="59"/>
    </location>
</feature>
<accession>A0ABR0AIJ0</accession>
<proteinExistence type="predicted"/>
<gene>
    <name evidence="2" type="ORF">OUZ56_010388</name>
</gene>
<feature type="compositionally biased region" description="Low complexity" evidence="1">
    <location>
        <begin position="63"/>
        <end position="76"/>
    </location>
</feature>
<feature type="region of interest" description="Disordered" evidence="1">
    <location>
        <begin position="1"/>
        <end position="96"/>
    </location>
</feature>
<reference evidence="2 3" key="1">
    <citation type="journal article" date="2023" name="Nucleic Acids Res.">
        <title>The hologenome of Daphnia magna reveals possible DNA methylation and microbiome-mediated evolution of the host genome.</title>
        <authorList>
            <person name="Chaturvedi A."/>
            <person name="Li X."/>
            <person name="Dhandapani V."/>
            <person name="Marshall H."/>
            <person name="Kissane S."/>
            <person name="Cuenca-Cambronero M."/>
            <person name="Asole G."/>
            <person name="Calvet F."/>
            <person name="Ruiz-Romero M."/>
            <person name="Marangio P."/>
            <person name="Guigo R."/>
            <person name="Rago D."/>
            <person name="Mirbahai L."/>
            <person name="Eastwood N."/>
            <person name="Colbourne J.K."/>
            <person name="Zhou J."/>
            <person name="Mallon E."/>
            <person name="Orsini L."/>
        </authorList>
    </citation>
    <scope>NUCLEOTIDE SEQUENCE [LARGE SCALE GENOMIC DNA]</scope>
    <source>
        <strain evidence="2">LRV0_1</strain>
    </source>
</reference>
<evidence type="ECO:0000256" key="1">
    <source>
        <dbReference type="SAM" id="MobiDB-lite"/>
    </source>
</evidence>
<dbReference type="Proteomes" id="UP001234178">
    <property type="component" value="Unassembled WGS sequence"/>
</dbReference>